<gene>
    <name evidence="3" type="ORF">FB45DRAFT_875975</name>
</gene>
<evidence type="ECO:0000259" key="2">
    <source>
        <dbReference type="PROSITE" id="PS50048"/>
    </source>
</evidence>
<dbReference type="Proteomes" id="UP001221142">
    <property type="component" value="Unassembled WGS sequence"/>
</dbReference>
<reference evidence="3" key="1">
    <citation type="submission" date="2023-03" db="EMBL/GenBank/DDBJ databases">
        <title>Massive genome expansion in bonnet fungi (Mycena s.s.) driven by repeated elements and novel gene families across ecological guilds.</title>
        <authorList>
            <consortium name="Lawrence Berkeley National Laboratory"/>
            <person name="Harder C.B."/>
            <person name="Miyauchi S."/>
            <person name="Viragh M."/>
            <person name="Kuo A."/>
            <person name="Thoen E."/>
            <person name="Andreopoulos B."/>
            <person name="Lu D."/>
            <person name="Skrede I."/>
            <person name="Drula E."/>
            <person name="Henrissat B."/>
            <person name="Morin E."/>
            <person name="Kohler A."/>
            <person name="Barry K."/>
            <person name="LaButti K."/>
            <person name="Morin E."/>
            <person name="Salamov A."/>
            <person name="Lipzen A."/>
            <person name="Mereny Z."/>
            <person name="Hegedus B."/>
            <person name="Baldrian P."/>
            <person name="Stursova M."/>
            <person name="Weitz H."/>
            <person name="Taylor A."/>
            <person name="Grigoriev I.V."/>
            <person name="Nagy L.G."/>
            <person name="Martin F."/>
            <person name="Kauserud H."/>
        </authorList>
    </citation>
    <scope>NUCLEOTIDE SEQUENCE</scope>
    <source>
        <strain evidence="3">9284</strain>
    </source>
</reference>
<dbReference type="AlphaFoldDB" id="A0AAD7B4D2"/>
<feature type="compositionally biased region" description="Low complexity" evidence="1">
    <location>
        <begin position="121"/>
        <end position="131"/>
    </location>
</feature>
<accession>A0AAD7B4D2</accession>
<keyword evidence="4" id="KW-1185">Reference proteome</keyword>
<dbReference type="PROSITE" id="PS50048">
    <property type="entry name" value="ZN2_CY6_FUNGAL_2"/>
    <property type="match status" value="1"/>
</dbReference>
<dbReference type="GO" id="GO:0008270">
    <property type="term" value="F:zinc ion binding"/>
    <property type="evidence" value="ECO:0007669"/>
    <property type="project" value="InterPro"/>
</dbReference>
<proteinExistence type="predicted"/>
<dbReference type="Gene3D" id="4.10.240.10">
    <property type="entry name" value="Zn(2)-C6 fungal-type DNA-binding domain"/>
    <property type="match status" value="1"/>
</dbReference>
<sequence length="409" mass="44374">MSSTAPSSSGSPKLRRTILACTHCRKRKVRCITTEQPPTNPCTRCKTKKLSCQYVSADVAVGTREHSPTSPTHSPNSDPGDLFATVSTAEGWAHIHDRRARTPGPGALSLPGSSFHDQRRSSPSSPTVVSPQARRYPVPQRPLSTLYDTQAIYSPQYPDARHAGSAAQSHPPMPPGRPIENYFVQEAIYVPDPAQLQNDMDLWTNEHEGGHPWSNNPGSGYESGRSTTTAGIDTAAALMPFKIDDVILIQTKTFGDTEQSKYIPRLSSSLEGTHLPRDACWQLERERGSIAVGFPIQTIKGAITNATAVELQGPACPKPTLIPLARCVVQLRVVLELVAVAAPPELHSCHTGKGKKNPWQKIEQNVWVSTAILAVQKLLSKFSGAELLGFSPTELEAETASFNRAYCAT</sequence>
<dbReference type="PANTHER" id="PTHR47783:SF1">
    <property type="entry name" value="ZN(II)2CYS6 TRANSCRIPTION FACTOR (EUROFUNG)"/>
    <property type="match status" value="1"/>
</dbReference>
<evidence type="ECO:0000313" key="3">
    <source>
        <dbReference type="EMBL" id="KAJ7610166.1"/>
    </source>
</evidence>
<feature type="region of interest" description="Disordered" evidence="1">
    <location>
        <begin position="99"/>
        <end position="135"/>
    </location>
</feature>
<dbReference type="PROSITE" id="PS00463">
    <property type="entry name" value="ZN2_CY6_FUNGAL_1"/>
    <property type="match status" value="1"/>
</dbReference>
<name>A0AAD7B4D2_9AGAR</name>
<dbReference type="Pfam" id="PF00172">
    <property type="entry name" value="Zn_clus"/>
    <property type="match status" value="1"/>
</dbReference>
<dbReference type="SMART" id="SM00066">
    <property type="entry name" value="GAL4"/>
    <property type="match status" value="1"/>
</dbReference>
<protein>
    <recommendedName>
        <fullName evidence="2">Zn(2)-C6 fungal-type domain-containing protein</fullName>
    </recommendedName>
</protein>
<feature type="compositionally biased region" description="Polar residues" evidence="1">
    <location>
        <begin position="213"/>
        <end position="227"/>
    </location>
</feature>
<dbReference type="SUPFAM" id="SSF57701">
    <property type="entry name" value="Zn2/Cys6 DNA-binding domain"/>
    <property type="match status" value="1"/>
</dbReference>
<feature type="region of interest" description="Disordered" evidence="1">
    <location>
        <begin position="63"/>
        <end position="84"/>
    </location>
</feature>
<comment type="caution">
    <text evidence="3">The sequence shown here is derived from an EMBL/GenBank/DDBJ whole genome shotgun (WGS) entry which is preliminary data.</text>
</comment>
<dbReference type="GO" id="GO:0000981">
    <property type="term" value="F:DNA-binding transcription factor activity, RNA polymerase II-specific"/>
    <property type="evidence" value="ECO:0007669"/>
    <property type="project" value="InterPro"/>
</dbReference>
<evidence type="ECO:0000313" key="4">
    <source>
        <dbReference type="Proteomes" id="UP001221142"/>
    </source>
</evidence>
<feature type="region of interest" description="Disordered" evidence="1">
    <location>
        <begin position="204"/>
        <end position="227"/>
    </location>
</feature>
<dbReference type="InterPro" id="IPR036864">
    <property type="entry name" value="Zn2-C6_fun-type_DNA-bd_sf"/>
</dbReference>
<dbReference type="CDD" id="cd00067">
    <property type="entry name" value="GAL4"/>
    <property type="match status" value="1"/>
</dbReference>
<dbReference type="InterPro" id="IPR001138">
    <property type="entry name" value="Zn2Cys6_DnaBD"/>
</dbReference>
<organism evidence="3 4">
    <name type="scientific">Roridomyces roridus</name>
    <dbReference type="NCBI Taxonomy" id="1738132"/>
    <lineage>
        <taxon>Eukaryota</taxon>
        <taxon>Fungi</taxon>
        <taxon>Dikarya</taxon>
        <taxon>Basidiomycota</taxon>
        <taxon>Agaricomycotina</taxon>
        <taxon>Agaricomycetes</taxon>
        <taxon>Agaricomycetidae</taxon>
        <taxon>Agaricales</taxon>
        <taxon>Marasmiineae</taxon>
        <taxon>Mycenaceae</taxon>
        <taxon>Roridomyces</taxon>
    </lineage>
</organism>
<evidence type="ECO:0000256" key="1">
    <source>
        <dbReference type="SAM" id="MobiDB-lite"/>
    </source>
</evidence>
<dbReference type="PANTHER" id="PTHR47783">
    <property type="entry name" value="ZN(II)2CYS6 TRANSCRIPTION FACTOR (EUROFUNG)-RELATED"/>
    <property type="match status" value="1"/>
</dbReference>
<feature type="domain" description="Zn(2)-C6 fungal-type" evidence="2">
    <location>
        <begin position="20"/>
        <end position="54"/>
    </location>
</feature>
<dbReference type="EMBL" id="JARKIF010000036">
    <property type="protein sequence ID" value="KAJ7610166.1"/>
    <property type="molecule type" value="Genomic_DNA"/>
</dbReference>